<proteinExistence type="predicted"/>
<sequence length="204" mass="22569">MSYQLSAVVADVELLREQTADLDHAVLAALRQDFALLPVTPQLVQELTGGLPDYAIDEPHAERPFRLVLSPPLAEVLARWSRSGPVAYLEAEFAGGLGHQSAVVWLGGEVSWGPRYDAALDRPRTEWPINTALARLGAEPGAWIDPFAELGLHLERDTDGWLAHGRRGLSADYWDELAEEWELRQSDQQQQPHRPGPVGDWGIA</sequence>
<dbReference type="RefSeq" id="WP_091047860.1">
    <property type="nucleotide sequence ID" value="NZ_FMCV01000015.1"/>
</dbReference>
<organism evidence="2 3">
    <name type="scientific">Micromonospora marina</name>
    <dbReference type="NCBI Taxonomy" id="307120"/>
    <lineage>
        <taxon>Bacteria</taxon>
        <taxon>Bacillati</taxon>
        <taxon>Actinomycetota</taxon>
        <taxon>Actinomycetes</taxon>
        <taxon>Micromonosporales</taxon>
        <taxon>Micromonosporaceae</taxon>
        <taxon>Micromonospora</taxon>
    </lineage>
</organism>
<dbReference type="Proteomes" id="UP000198551">
    <property type="component" value="Unassembled WGS sequence"/>
</dbReference>
<accession>A0A1C4ZA21</accession>
<gene>
    <name evidence="2" type="ORF">GA0070215_115111</name>
</gene>
<evidence type="ECO:0000256" key="1">
    <source>
        <dbReference type="SAM" id="MobiDB-lite"/>
    </source>
</evidence>
<dbReference type="EMBL" id="FMCV01000015">
    <property type="protein sequence ID" value="SCF29842.1"/>
    <property type="molecule type" value="Genomic_DNA"/>
</dbReference>
<evidence type="ECO:0000313" key="2">
    <source>
        <dbReference type="EMBL" id="SCF29842.1"/>
    </source>
</evidence>
<protein>
    <submittedName>
        <fullName evidence="2">Uncharacterized protein</fullName>
    </submittedName>
</protein>
<keyword evidence="3" id="KW-1185">Reference proteome</keyword>
<name>A0A1C4ZA21_9ACTN</name>
<dbReference type="AlphaFoldDB" id="A0A1C4ZA21"/>
<evidence type="ECO:0000313" key="3">
    <source>
        <dbReference type="Proteomes" id="UP000198551"/>
    </source>
</evidence>
<reference evidence="3" key="1">
    <citation type="submission" date="2016-06" db="EMBL/GenBank/DDBJ databases">
        <authorList>
            <person name="Varghese N."/>
        </authorList>
    </citation>
    <scope>NUCLEOTIDE SEQUENCE [LARGE SCALE GENOMIC DNA]</scope>
    <source>
        <strain evidence="3">DSM 45555</strain>
    </source>
</reference>
<feature type="region of interest" description="Disordered" evidence="1">
    <location>
        <begin position="183"/>
        <end position="204"/>
    </location>
</feature>